<feature type="binding site" evidence="9">
    <location>
        <position position="165"/>
    </location>
    <ligand>
        <name>Zn(2+)</name>
        <dbReference type="ChEBI" id="CHEBI:29105"/>
    </ligand>
</feature>
<evidence type="ECO:0000259" key="12">
    <source>
        <dbReference type="Pfam" id="PF08533"/>
    </source>
</evidence>
<protein>
    <recommendedName>
        <fullName evidence="3 6">Beta-galactosidase</fullName>
        <shortName evidence="6">Beta-gal</shortName>
        <ecNumber evidence="3 6">3.2.1.23</ecNumber>
    </recommendedName>
</protein>
<feature type="active site" description="Proton donor" evidence="7">
    <location>
        <position position="158"/>
    </location>
</feature>
<dbReference type="InterPro" id="IPR013780">
    <property type="entry name" value="Glyco_hydro_b"/>
</dbReference>
<dbReference type="PANTHER" id="PTHR36447">
    <property type="entry name" value="BETA-GALACTOSIDASE GANA"/>
    <property type="match status" value="1"/>
</dbReference>
<evidence type="ECO:0000259" key="10">
    <source>
        <dbReference type="Pfam" id="PF02449"/>
    </source>
</evidence>
<organism evidence="13 14">
    <name type="scientific">Paenibacillus pini JCM 16418</name>
    <dbReference type="NCBI Taxonomy" id="1236976"/>
    <lineage>
        <taxon>Bacteria</taxon>
        <taxon>Bacillati</taxon>
        <taxon>Bacillota</taxon>
        <taxon>Bacilli</taxon>
        <taxon>Bacillales</taxon>
        <taxon>Paenibacillaceae</taxon>
        <taxon>Paenibacillus</taxon>
    </lineage>
</organism>
<evidence type="ECO:0000313" key="14">
    <source>
        <dbReference type="Proteomes" id="UP000019364"/>
    </source>
</evidence>
<evidence type="ECO:0000256" key="5">
    <source>
        <dbReference type="ARBA" id="ARBA00023295"/>
    </source>
</evidence>
<dbReference type="Proteomes" id="UP000019364">
    <property type="component" value="Unassembled WGS sequence"/>
</dbReference>
<feature type="binding site" evidence="9">
    <location>
        <position position="163"/>
    </location>
    <ligand>
        <name>Zn(2+)</name>
        <dbReference type="ChEBI" id="CHEBI:29105"/>
    </ligand>
</feature>
<keyword evidence="9" id="KW-0479">Metal-binding</keyword>
<evidence type="ECO:0000256" key="3">
    <source>
        <dbReference type="ARBA" id="ARBA00012756"/>
    </source>
</evidence>
<dbReference type="Pfam" id="PF08533">
    <property type="entry name" value="Glyco_hydro_42C"/>
    <property type="match status" value="1"/>
</dbReference>
<gene>
    <name evidence="13" type="ORF">JCM16418_3019</name>
</gene>
<feature type="domain" description="Glycoside hydrolase family 42 N-terminal" evidence="10">
    <location>
        <begin position="20"/>
        <end position="393"/>
    </location>
</feature>
<keyword evidence="4 6" id="KW-0378">Hydrolase</keyword>
<feature type="binding site" evidence="9">
    <location>
        <position position="123"/>
    </location>
    <ligand>
        <name>Zn(2+)</name>
        <dbReference type="ChEBI" id="CHEBI:29105"/>
    </ligand>
</feature>
<dbReference type="GO" id="GO:0004565">
    <property type="term" value="F:beta-galactosidase activity"/>
    <property type="evidence" value="ECO:0007669"/>
    <property type="project" value="UniProtKB-EC"/>
</dbReference>
<dbReference type="SUPFAM" id="SSF52317">
    <property type="entry name" value="Class I glutamine amidotransferase-like"/>
    <property type="match status" value="1"/>
</dbReference>
<dbReference type="EMBL" id="BAVZ01000008">
    <property type="protein sequence ID" value="GAF08909.1"/>
    <property type="molecule type" value="Genomic_DNA"/>
</dbReference>
<dbReference type="AlphaFoldDB" id="W7Z370"/>
<comment type="caution">
    <text evidence="13">The sequence shown here is derived from an EMBL/GenBank/DDBJ whole genome shotgun (WGS) entry which is preliminary data.</text>
</comment>
<keyword evidence="9" id="KW-0862">Zinc</keyword>
<dbReference type="SUPFAM" id="SSF51445">
    <property type="entry name" value="(Trans)glycosidases"/>
    <property type="match status" value="1"/>
</dbReference>
<feature type="binding site" evidence="8">
    <location>
        <position position="119"/>
    </location>
    <ligand>
        <name>substrate</name>
    </ligand>
</feature>
<dbReference type="PANTHER" id="PTHR36447:SF1">
    <property type="entry name" value="BETA-GALACTOSIDASE GANA"/>
    <property type="match status" value="1"/>
</dbReference>
<comment type="similarity">
    <text evidence="2 6">Belongs to the glycosyl hydrolase 42 family.</text>
</comment>
<dbReference type="GO" id="GO:0009341">
    <property type="term" value="C:beta-galactosidase complex"/>
    <property type="evidence" value="ECO:0007669"/>
    <property type="project" value="InterPro"/>
</dbReference>
<sequence>MTTSFPLISPKLNGFMHGADYNPDQWQHSPEILEEDIRLMKLAKCNVMAIGIFAWSAIEPEEGHFTFDWLDQVLNRFAENGIYAWLATPSGARPVWMSARYPEVLRVNAQRVRNLHGGRHNHCYTSPIYREKIRLMNSKLAERYAHHPAVIGWHISNEYGGECHCDYCQEAFREWLKERYGTLDQVNQAWWTSFWSHTYSNWSQIESPAPHGETAVHGHNLDWKRFVTDRTVDFCSHEIAPLREVRPELPVTANMMDWFEGVDYRKLAKILDIISWDAYPTWHDLQDPGKVAAWFSFNHDLFRSLKGGQPFMLMESTPSMTNWQAVSKLKRPGMHVLSSLHAVAHGSDSVQYFQWRKSRGSSEKLHGAVVDHVGHEHTRVFREVAELGEILVKIGEIAGSTVSAQTAIITDWDNRWAIKDSQGPLNRGIDYENTVIQHYRAFWELGVPVDIIGSEDDLSKYKLIVAPMMYLCTEQAGSAIEAFVAGGGTFITTYWSGIVNESDLCHMGGFPGPLRRTLGIWSEEIDGLHLGEENAIVCDVNNHLKLKKSYDAYDLCDLIHTESAEVLAEYRDDFYAGFPALTVNTLGQGKAYYIATRVKEPFYDDFYSQVIEQVGIKRALKTNLPQGVTAQLRTSGENEYIFLLNFSDKEQEIPLHGALLMDMSSAKIESVSVHLPVHGVKVLKRAITSK</sequence>
<evidence type="ECO:0000256" key="9">
    <source>
        <dbReference type="PIRSR" id="PIRSR001084-3"/>
    </source>
</evidence>
<dbReference type="OrthoDB" id="9800974at2"/>
<evidence type="ECO:0000256" key="1">
    <source>
        <dbReference type="ARBA" id="ARBA00001412"/>
    </source>
</evidence>
<proteinExistence type="inferred from homology"/>
<dbReference type="InterPro" id="IPR013529">
    <property type="entry name" value="Glyco_hydro_42_N"/>
</dbReference>
<dbReference type="CDD" id="cd03143">
    <property type="entry name" value="A4_beta-galactosidase_middle_domain"/>
    <property type="match status" value="1"/>
</dbReference>
<dbReference type="Gene3D" id="3.20.20.80">
    <property type="entry name" value="Glycosidases"/>
    <property type="match status" value="1"/>
</dbReference>
<dbReference type="InterPro" id="IPR013738">
    <property type="entry name" value="Beta_galactosidase_Trimer"/>
</dbReference>
<dbReference type="Pfam" id="PF02449">
    <property type="entry name" value="Glyco_hydro_42"/>
    <property type="match status" value="1"/>
</dbReference>
<dbReference type="eggNOG" id="COG1874">
    <property type="taxonomic scope" value="Bacteria"/>
</dbReference>
<evidence type="ECO:0000256" key="7">
    <source>
        <dbReference type="PIRSR" id="PIRSR001084-1"/>
    </source>
</evidence>
<dbReference type="Gene3D" id="2.60.40.1180">
    <property type="entry name" value="Golgi alpha-mannosidase II"/>
    <property type="match status" value="1"/>
</dbReference>
<evidence type="ECO:0000259" key="11">
    <source>
        <dbReference type="Pfam" id="PF08532"/>
    </source>
</evidence>
<evidence type="ECO:0000256" key="4">
    <source>
        <dbReference type="ARBA" id="ARBA00022801"/>
    </source>
</evidence>
<keyword evidence="14" id="KW-1185">Reference proteome</keyword>
<evidence type="ECO:0000256" key="2">
    <source>
        <dbReference type="ARBA" id="ARBA00005940"/>
    </source>
</evidence>
<dbReference type="RefSeq" id="WP_036649728.1">
    <property type="nucleotide sequence ID" value="NZ_BAVZ01000008.1"/>
</dbReference>
<feature type="active site" description="Nucleophile" evidence="7">
    <location>
        <position position="315"/>
    </location>
</feature>
<evidence type="ECO:0000256" key="6">
    <source>
        <dbReference type="PIRNR" id="PIRNR001084"/>
    </source>
</evidence>
<feature type="domain" description="Beta-galactosidase trimerisation" evidence="11">
    <location>
        <begin position="404"/>
        <end position="616"/>
    </location>
</feature>
<reference evidence="13 14" key="1">
    <citation type="journal article" date="2014" name="Genome Announc.">
        <title>Draft Genome Sequence of Paenibacillus pini JCM 16418T, Isolated from the Rhizosphere of Pine Tree.</title>
        <authorList>
            <person name="Yuki M."/>
            <person name="Oshima K."/>
            <person name="Suda W."/>
            <person name="Oshida Y."/>
            <person name="Kitamura K."/>
            <person name="Iida Y."/>
            <person name="Hattori M."/>
            <person name="Ohkuma M."/>
        </authorList>
    </citation>
    <scope>NUCLEOTIDE SEQUENCE [LARGE SCALE GENOMIC DNA]</scope>
    <source>
        <strain evidence="13 14">JCM 16418</strain>
    </source>
</reference>
<dbReference type="PIRSF" id="PIRSF001084">
    <property type="entry name" value="B-galactosidase"/>
    <property type="match status" value="1"/>
</dbReference>
<dbReference type="InterPro" id="IPR029062">
    <property type="entry name" value="Class_I_gatase-like"/>
</dbReference>
<dbReference type="STRING" id="1236976.JCM16418_3019"/>
<evidence type="ECO:0000313" key="13">
    <source>
        <dbReference type="EMBL" id="GAF08909.1"/>
    </source>
</evidence>
<comment type="catalytic activity">
    <reaction evidence="1 6">
        <text>Hydrolysis of terminal non-reducing beta-D-galactose residues in beta-D-galactosides.</text>
        <dbReference type="EC" id="3.2.1.23"/>
    </reaction>
</comment>
<dbReference type="GO" id="GO:0046872">
    <property type="term" value="F:metal ion binding"/>
    <property type="evidence" value="ECO:0007669"/>
    <property type="project" value="UniProtKB-KW"/>
</dbReference>
<feature type="domain" description="Beta-galactosidase C-terminal" evidence="12">
    <location>
        <begin position="627"/>
        <end position="685"/>
    </location>
</feature>
<dbReference type="EC" id="3.2.1.23" evidence="3 6"/>
<dbReference type="InterPro" id="IPR003476">
    <property type="entry name" value="Glyco_hydro_42"/>
</dbReference>
<evidence type="ECO:0000256" key="8">
    <source>
        <dbReference type="PIRSR" id="PIRSR001084-2"/>
    </source>
</evidence>
<dbReference type="GO" id="GO:0006012">
    <property type="term" value="P:galactose metabolic process"/>
    <property type="evidence" value="ECO:0007669"/>
    <property type="project" value="InterPro"/>
</dbReference>
<dbReference type="Gene3D" id="3.40.50.880">
    <property type="match status" value="1"/>
</dbReference>
<dbReference type="Pfam" id="PF08532">
    <property type="entry name" value="Glyco_hydro_42M"/>
    <property type="match status" value="1"/>
</dbReference>
<feature type="binding site" evidence="8">
    <location>
        <position position="157"/>
    </location>
    <ligand>
        <name>substrate</name>
    </ligand>
</feature>
<keyword evidence="5 6" id="KW-0326">Glycosidase</keyword>
<feature type="binding site" evidence="9">
    <location>
        <position position="168"/>
    </location>
    <ligand>
        <name>Zn(2+)</name>
        <dbReference type="ChEBI" id="CHEBI:29105"/>
    </ligand>
</feature>
<dbReference type="InterPro" id="IPR013739">
    <property type="entry name" value="Beta_galactosidase_C"/>
</dbReference>
<accession>W7Z370</accession>
<dbReference type="InterPro" id="IPR017853">
    <property type="entry name" value="GH"/>
</dbReference>
<feature type="binding site" evidence="8">
    <location>
        <position position="323"/>
    </location>
    <ligand>
        <name>substrate</name>
    </ligand>
</feature>
<name>W7Z370_9BACL</name>